<organism evidence="2 3">
    <name type="scientific">Tritrichomonas musculus</name>
    <dbReference type="NCBI Taxonomy" id="1915356"/>
    <lineage>
        <taxon>Eukaryota</taxon>
        <taxon>Metamonada</taxon>
        <taxon>Parabasalia</taxon>
        <taxon>Tritrichomonadida</taxon>
        <taxon>Tritrichomonadidae</taxon>
        <taxon>Tritrichomonas</taxon>
    </lineage>
</organism>
<dbReference type="EMBL" id="JAPFFF010000008">
    <property type="protein sequence ID" value="KAK8884638.1"/>
    <property type="molecule type" value="Genomic_DNA"/>
</dbReference>
<dbReference type="SUPFAM" id="SSF48371">
    <property type="entry name" value="ARM repeat"/>
    <property type="match status" value="1"/>
</dbReference>
<reference evidence="2 3" key="1">
    <citation type="submission" date="2024-04" db="EMBL/GenBank/DDBJ databases">
        <title>Tritrichomonas musculus Genome.</title>
        <authorList>
            <person name="Alves-Ferreira E."/>
            <person name="Grigg M."/>
            <person name="Lorenzi H."/>
            <person name="Galac M."/>
        </authorList>
    </citation>
    <scope>NUCLEOTIDE SEQUENCE [LARGE SCALE GENOMIC DNA]</scope>
    <source>
        <strain evidence="2 3">EAF2021</strain>
    </source>
</reference>
<comment type="caution">
    <text evidence="2">The sequence shown here is derived from an EMBL/GenBank/DDBJ whole genome shotgun (WGS) entry which is preliminary data.</text>
</comment>
<keyword evidence="1" id="KW-0472">Membrane</keyword>
<accession>A0ABR2K175</accession>
<keyword evidence="1" id="KW-1133">Transmembrane helix</keyword>
<evidence type="ECO:0000313" key="3">
    <source>
        <dbReference type="Proteomes" id="UP001470230"/>
    </source>
</evidence>
<dbReference type="Proteomes" id="UP001470230">
    <property type="component" value="Unassembled WGS sequence"/>
</dbReference>
<keyword evidence="1" id="KW-0812">Transmembrane</keyword>
<name>A0ABR2K175_9EUKA</name>
<protein>
    <submittedName>
        <fullName evidence="2">Uncharacterized protein</fullName>
    </submittedName>
</protein>
<sequence length="846" mass="98596">MTYSRQNTQNDELNKNYGICYHLLCNLSSNDTFFRYILKTCESFTNFFCAEDASQIFDKAISIVNNKTVNLQFRVYIMLILTRNLNFFTPETVLNLYKISFELCTQILTEDGTFPVDYLDFFENILSYSSTDENDDDCLNYEFVNNLYNFTKKMISSFQPNLLIYTTFVAVLTVFLLKCPEIIQNDCEFFNQFLLNCLDRNCSVCLEMVCYLLENSVKINSKFYENIFSNSISSYIQKLVKLISSPNVPRDLRLKSIDAITFVCEKNNKFSYNLPGLFETIQQSKKYFSNENFDLFILCESITLYLDPEITNEQLISLYQYASEIISTKNESYFDLIPRCFFLMESIILFNFNLKRKIDFDLSFTLPIINFFLTSDKLQEHIVTSCLQFLRNAIQIYKSNAIEFEKNCIELLLPCLSKFQSSELRINLLKTLSYAIKYSSNYEVADFFIKVIFGLMGNDREAHILELFKISSKIVELLNFDNLKTLFNFSMEVLNNKESDENIISQVMIIIKKIVRYCFKNIENLNDFSIIERTQNLIDEFIQKKLAFQDGKNSIDCYSDFISYFSQLISIIWNFQSEKNPNYFIFLLNYLAETVDMYNIEKIVGSLGDGLNLNIINGNDQEVIVKLVNIIPNLALVSSSDFSVQQNICFLIGQLQKIDVNLVLPFVDQFLSIWFLKCFELIDNKIELDQCSNLIQNISFLFFQIFGKTKPNFPSANANQLIVMAIRFFPPSQMFFSVQNTSTLLDSILTNFFNESDLKNISLIKNNADENGAINFFNIYSELALSFVKLLSIDRDQLLDERDLDEDVIAKTRNILLFIVNQNKFIKKIILELVPTQVLQQIFPSR</sequence>
<proteinExistence type="predicted"/>
<evidence type="ECO:0000313" key="2">
    <source>
        <dbReference type="EMBL" id="KAK8884638.1"/>
    </source>
</evidence>
<evidence type="ECO:0000256" key="1">
    <source>
        <dbReference type="SAM" id="Phobius"/>
    </source>
</evidence>
<dbReference type="InterPro" id="IPR016024">
    <property type="entry name" value="ARM-type_fold"/>
</dbReference>
<feature type="transmembrane region" description="Helical" evidence="1">
    <location>
        <begin position="162"/>
        <end position="178"/>
    </location>
</feature>
<gene>
    <name evidence="2" type="ORF">M9Y10_043755</name>
</gene>
<keyword evidence="3" id="KW-1185">Reference proteome</keyword>